<feature type="region of interest" description="Disordered" evidence="1">
    <location>
        <begin position="80"/>
        <end position="131"/>
    </location>
</feature>
<proteinExistence type="predicted"/>
<dbReference type="RefSeq" id="XP_064769176.1">
    <property type="nucleotide sequence ID" value="XM_064909530.1"/>
</dbReference>
<keyword evidence="3" id="KW-1185">Reference proteome</keyword>
<comment type="caution">
    <text evidence="2">The sequence shown here is derived from an EMBL/GenBank/DDBJ whole genome shotgun (WGS) entry which is preliminary data.</text>
</comment>
<feature type="compositionally biased region" description="Low complexity" evidence="1">
    <location>
        <begin position="86"/>
        <end position="100"/>
    </location>
</feature>
<sequence length="234" mass="26347">MLFSVSDEEYWEAWLTVYRAEIWESLTKPRRSQVPDWKTSRTRRTYLVSLGMPVDLDQVLPTKQTQEKLVLSLKQKKRLSANAGGSQSTETTASRASSSSDKPITPLSHANTATLQPTHASAPVSRTETPVAVPEFDVDRARQLSRVSVAALENMSTAELQSHVEELEQVKVDAAKYLAYWIDMRNTSEEDKAKYEGVIESSIEYAQRLRKHTTKQAALPRLSGLSRTKSLHNK</sequence>
<protein>
    <submittedName>
        <fullName evidence="2">Uncharacterized protein</fullName>
    </submittedName>
</protein>
<gene>
    <name evidence="2" type="ORF">BZA70DRAFT_124789</name>
</gene>
<evidence type="ECO:0000256" key="1">
    <source>
        <dbReference type="SAM" id="MobiDB-lite"/>
    </source>
</evidence>
<dbReference type="PANTHER" id="PTHR38698:SF1">
    <property type="entry name" value="FUNGAL PROTEIN"/>
    <property type="match status" value="1"/>
</dbReference>
<dbReference type="InterPro" id="IPR031355">
    <property type="entry name" value="YBL010C/LAA2-like"/>
</dbReference>
<evidence type="ECO:0000313" key="2">
    <source>
        <dbReference type="EMBL" id="KAK7206143.1"/>
    </source>
</evidence>
<dbReference type="Proteomes" id="UP001498771">
    <property type="component" value="Unassembled WGS sequence"/>
</dbReference>
<dbReference type="GeneID" id="90035042"/>
<dbReference type="EMBL" id="JBBJBU010000003">
    <property type="protein sequence ID" value="KAK7206143.1"/>
    <property type="molecule type" value="Genomic_DNA"/>
</dbReference>
<evidence type="ECO:0000313" key="3">
    <source>
        <dbReference type="Proteomes" id="UP001498771"/>
    </source>
</evidence>
<dbReference type="PANTHER" id="PTHR38698">
    <property type="entry name" value="EXPRESSED PROTEIN"/>
    <property type="match status" value="1"/>
</dbReference>
<dbReference type="Pfam" id="PF17104">
    <property type="entry name" value="YBL010C_LAA2"/>
    <property type="match status" value="1"/>
</dbReference>
<feature type="compositionally biased region" description="Polar residues" evidence="1">
    <location>
        <begin position="108"/>
        <end position="128"/>
    </location>
</feature>
<organism evidence="2 3">
    <name type="scientific">Myxozyma melibiosi</name>
    <dbReference type="NCBI Taxonomy" id="54550"/>
    <lineage>
        <taxon>Eukaryota</taxon>
        <taxon>Fungi</taxon>
        <taxon>Dikarya</taxon>
        <taxon>Ascomycota</taxon>
        <taxon>Saccharomycotina</taxon>
        <taxon>Lipomycetes</taxon>
        <taxon>Lipomycetales</taxon>
        <taxon>Lipomycetaceae</taxon>
        <taxon>Myxozyma</taxon>
    </lineage>
</organism>
<reference evidence="2 3" key="1">
    <citation type="submission" date="2024-03" db="EMBL/GenBank/DDBJ databases">
        <title>Genome-scale model development and genomic sequencing of the oleaginous clade Lipomyces.</title>
        <authorList>
            <consortium name="Lawrence Berkeley National Laboratory"/>
            <person name="Czajka J.J."/>
            <person name="Han Y."/>
            <person name="Kim J."/>
            <person name="Mondo S.J."/>
            <person name="Hofstad B.A."/>
            <person name="Robles A."/>
            <person name="Haridas S."/>
            <person name="Riley R."/>
            <person name="LaButti K."/>
            <person name="Pangilinan J."/>
            <person name="Andreopoulos W."/>
            <person name="Lipzen A."/>
            <person name="Yan J."/>
            <person name="Wang M."/>
            <person name="Ng V."/>
            <person name="Grigoriev I.V."/>
            <person name="Spatafora J.W."/>
            <person name="Magnuson J.K."/>
            <person name="Baker S.E."/>
            <person name="Pomraning K.R."/>
        </authorList>
    </citation>
    <scope>NUCLEOTIDE SEQUENCE [LARGE SCALE GENOMIC DNA]</scope>
    <source>
        <strain evidence="2 3">Phaff 52-87</strain>
    </source>
</reference>
<accession>A0ABR1FAH7</accession>
<name>A0ABR1FAH7_9ASCO</name>